<dbReference type="InterPro" id="IPR029044">
    <property type="entry name" value="Nucleotide-diphossugar_trans"/>
</dbReference>
<dbReference type="NCBIfam" id="TIGR01207">
    <property type="entry name" value="rmlA"/>
    <property type="match status" value="1"/>
</dbReference>
<evidence type="ECO:0000256" key="10">
    <source>
        <dbReference type="RuleBase" id="RU003706"/>
    </source>
</evidence>
<keyword evidence="8 10" id="KW-0460">Magnesium</keyword>
<keyword evidence="5 10" id="KW-0808">Transferase</keyword>
<accession>A0A974XNU4</accession>
<dbReference type="FunFam" id="3.90.550.10:FF:000023">
    <property type="entry name" value="Glucose-1-phosphate thymidylyltransferase"/>
    <property type="match status" value="1"/>
</dbReference>
<keyword evidence="13" id="KW-1185">Reference proteome</keyword>
<proteinExistence type="inferred from homology"/>
<evidence type="ECO:0000313" key="13">
    <source>
        <dbReference type="Proteomes" id="UP000663499"/>
    </source>
</evidence>
<dbReference type="Pfam" id="PF00483">
    <property type="entry name" value="NTP_transferase"/>
    <property type="match status" value="1"/>
</dbReference>
<dbReference type="Gene3D" id="3.90.550.10">
    <property type="entry name" value="Spore Coat Polysaccharide Biosynthesis Protein SpsA, Chain A"/>
    <property type="match status" value="1"/>
</dbReference>
<protein>
    <recommendedName>
        <fullName evidence="4 10">Glucose-1-phosphate thymidylyltransferase</fullName>
        <ecNumber evidence="3 10">2.7.7.24</ecNumber>
    </recommendedName>
</protein>
<dbReference type="PANTHER" id="PTHR43532:SF1">
    <property type="entry name" value="GLUCOSE-1-PHOSPHATE THYMIDYLYLTRANSFERASE 1"/>
    <property type="match status" value="1"/>
</dbReference>
<dbReference type="RefSeq" id="WP_207300623.1">
    <property type="nucleotide sequence ID" value="NZ_CP071444.1"/>
</dbReference>
<evidence type="ECO:0000256" key="5">
    <source>
        <dbReference type="ARBA" id="ARBA00022679"/>
    </source>
</evidence>
<dbReference type="EC" id="2.7.7.24" evidence="3 10"/>
<dbReference type="InterPro" id="IPR005835">
    <property type="entry name" value="NTP_transferase_dom"/>
</dbReference>
<dbReference type="Proteomes" id="UP000663499">
    <property type="component" value="Chromosome"/>
</dbReference>
<dbReference type="CDD" id="cd02538">
    <property type="entry name" value="G1P_TT_short"/>
    <property type="match status" value="1"/>
</dbReference>
<comment type="catalytic activity">
    <reaction evidence="9 10">
        <text>dTTP + alpha-D-glucose 1-phosphate + H(+) = dTDP-alpha-D-glucose + diphosphate</text>
        <dbReference type="Rhea" id="RHEA:15225"/>
        <dbReference type="ChEBI" id="CHEBI:15378"/>
        <dbReference type="ChEBI" id="CHEBI:33019"/>
        <dbReference type="ChEBI" id="CHEBI:37568"/>
        <dbReference type="ChEBI" id="CHEBI:57477"/>
        <dbReference type="ChEBI" id="CHEBI:58601"/>
        <dbReference type="EC" id="2.7.7.24"/>
    </reaction>
</comment>
<dbReference type="PANTHER" id="PTHR43532">
    <property type="entry name" value="GLUCOSE-1-PHOSPHATE THYMIDYLYLTRANSFERASE"/>
    <property type="match status" value="1"/>
</dbReference>
<evidence type="ECO:0000256" key="6">
    <source>
        <dbReference type="ARBA" id="ARBA00022695"/>
    </source>
</evidence>
<evidence type="ECO:0000256" key="4">
    <source>
        <dbReference type="ARBA" id="ARBA00017654"/>
    </source>
</evidence>
<dbReference type="SUPFAM" id="SSF53448">
    <property type="entry name" value="Nucleotide-diphospho-sugar transferases"/>
    <property type="match status" value="1"/>
</dbReference>
<keyword evidence="7 10" id="KW-0479">Metal-binding</keyword>
<dbReference type="KEGG" id="alka:J0B03_04280"/>
<reference evidence="12" key="1">
    <citation type="submission" date="2021-03" db="EMBL/GenBank/DDBJ databases">
        <title>Alkalibacter marinus sp. nov., isolated from tidal flat sediment.</title>
        <authorList>
            <person name="Namirimu T."/>
            <person name="Yang J.-A."/>
            <person name="Yang S.-H."/>
            <person name="Kim Y.-J."/>
            <person name="Kwon K.K."/>
        </authorList>
    </citation>
    <scope>NUCLEOTIDE SEQUENCE</scope>
    <source>
        <strain evidence="12">ES005</strain>
    </source>
</reference>
<evidence type="ECO:0000256" key="1">
    <source>
        <dbReference type="ARBA" id="ARBA00001946"/>
    </source>
</evidence>
<evidence type="ECO:0000313" key="12">
    <source>
        <dbReference type="EMBL" id="QSX09286.1"/>
    </source>
</evidence>
<evidence type="ECO:0000256" key="8">
    <source>
        <dbReference type="ARBA" id="ARBA00022842"/>
    </source>
</evidence>
<keyword evidence="6 10" id="KW-0548">Nucleotidyltransferase</keyword>
<dbReference type="InterPro" id="IPR005907">
    <property type="entry name" value="G1P_thy_trans_s"/>
</dbReference>
<dbReference type="GO" id="GO:0046872">
    <property type="term" value="F:metal ion binding"/>
    <property type="evidence" value="ECO:0007669"/>
    <property type="project" value="UniProtKB-KW"/>
</dbReference>
<name>A0A974XNU4_9FIRM</name>
<feature type="domain" description="Nucleotidyl transferase" evidence="11">
    <location>
        <begin position="2"/>
        <end position="238"/>
    </location>
</feature>
<evidence type="ECO:0000256" key="9">
    <source>
        <dbReference type="ARBA" id="ARBA00049336"/>
    </source>
</evidence>
<evidence type="ECO:0000256" key="3">
    <source>
        <dbReference type="ARBA" id="ARBA00012461"/>
    </source>
</evidence>
<dbReference type="AlphaFoldDB" id="A0A974XNU4"/>
<evidence type="ECO:0000256" key="7">
    <source>
        <dbReference type="ARBA" id="ARBA00022723"/>
    </source>
</evidence>
<organism evidence="12 13">
    <name type="scientific">Alkalibacter rhizosphaerae</name>
    <dbReference type="NCBI Taxonomy" id="2815577"/>
    <lineage>
        <taxon>Bacteria</taxon>
        <taxon>Bacillati</taxon>
        <taxon>Bacillota</taxon>
        <taxon>Clostridia</taxon>
        <taxon>Eubacteriales</taxon>
        <taxon>Eubacteriaceae</taxon>
        <taxon>Alkalibacter</taxon>
    </lineage>
</organism>
<dbReference type="EMBL" id="CP071444">
    <property type="protein sequence ID" value="QSX09286.1"/>
    <property type="molecule type" value="Genomic_DNA"/>
</dbReference>
<sequence>MKGIILAGGTGSRLFPITKTVNKHLLPIYDKPMIYYPLSVLMLAGIRNILLITNPEDVDSFRRLFEDGSRLGISLKYMIQENPRGIADAILIGEEFIQNESVCVILGDNVFYGLDLTKILLQAQENKSGATVFGYPVKDARDFGVLEFGEDAQVLSIEEKPTKPRSNFAIPGLYFYDNKAVKIAKKLKPSARKELEITDLNREYLQRGELHGIQMGRGMAWLDTGTPHGLIKAAEFVEVIQSRQGFYIACIEEIAWRRGFIDENQLYELGKEMNMTEYGKYILSLLEGYSSK</sequence>
<dbReference type="GO" id="GO:0008879">
    <property type="term" value="F:glucose-1-phosphate thymidylyltransferase activity"/>
    <property type="evidence" value="ECO:0007669"/>
    <property type="project" value="UniProtKB-EC"/>
</dbReference>
<evidence type="ECO:0000256" key="2">
    <source>
        <dbReference type="ARBA" id="ARBA00010480"/>
    </source>
</evidence>
<evidence type="ECO:0000259" key="11">
    <source>
        <dbReference type="Pfam" id="PF00483"/>
    </source>
</evidence>
<comment type="cofactor">
    <cofactor evidence="1">
        <name>Mg(2+)</name>
        <dbReference type="ChEBI" id="CHEBI:18420"/>
    </cofactor>
</comment>
<gene>
    <name evidence="12" type="primary">rfbA</name>
    <name evidence="12" type="ORF">J0B03_04280</name>
</gene>
<comment type="function">
    <text evidence="10">Catalyzes the formation of dTDP-glucose, from dTTP and glucose 1-phosphate, as well as its pyrophosphorolysis.</text>
</comment>
<comment type="similarity">
    <text evidence="2 10">Belongs to the glucose-1-phosphate thymidylyltransferase family.</text>
</comment>